<dbReference type="EMBL" id="DSLG01000005">
    <property type="protein sequence ID" value="HEA87327.1"/>
    <property type="molecule type" value="Genomic_DNA"/>
</dbReference>
<dbReference type="GO" id="GO:0050660">
    <property type="term" value="F:flavin adenine dinucleotide binding"/>
    <property type="evidence" value="ECO:0007669"/>
    <property type="project" value="InterPro"/>
</dbReference>
<evidence type="ECO:0000256" key="12">
    <source>
        <dbReference type="PIRSR" id="PIRSR006816-2"/>
    </source>
</evidence>
<dbReference type="InterPro" id="IPR001433">
    <property type="entry name" value="OxRdtase_FAD/NAD-bd"/>
</dbReference>
<evidence type="ECO:0000256" key="9">
    <source>
        <dbReference type="ARBA" id="ARBA00023014"/>
    </source>
</evidence>
<dbReference type="PIRSF" id="PIRSF006816">
    <property type="entry name" value="Cyc3_hyd_g"/>
    <property type="match status" value="1"/>
</dbReference>
<keyword evidence="3 11" id="KW-0285">Flavoprotein</keyword>
<dbReference type="InterPro" id="IPR019480">
    <property type="entry name" value="Dihydroorotate_DH_Fe-S-bd"/>
</dbReference>
<accession>A0A7C2B2G8</accession>
<dbReference type="CDD" id="cd06218">
    <property type="entry name" value="DHOD_e_trans"/>
    <property type="match status" value="1"/>
</dbReference>
<dbReference type="SUPFAM" id="SSF52343">
    <property type="entry name" value="Ferredoxin reductase-like, C-terminal NADP-linked domain"/>
    <property type="match status" value="1"/>
</dbReference>
<sequence length="254" mass="27654">MNPATSISASIIRKTKLTSEIFSLWVKPENTESNPAPGQFYGIKPPDNADLLLRRPISVADTKNDRLRFIIRVTGKGTAALSRLPAGTKIDILGPLGRPAPLVYNKNVLLCGGGVGIAPLFYLARILAPSNRITTIIGVRRAEDLILVNDFRTLGARVLISTEDGKKGIKGILTDLVPRILDKMAEPVIYACGPREMLKKIDEIAGNLPVWGFLEERMGCGTGICYCCGIRKKTGGYLRICREGPVVNLKEVDL</sequence>
<keyword evidence="4 12" id="KW-0001">2Fe-2S</keyword>
<dbReference type="InterPro" id="IPR017927">
    <property type="entry name" value="FAD-bd_FR_type"/>
</dbReference>
<evidence type="ECO:0000256" key="10">
    <source>
        <dbReference type="ARBA" id="ARBA00034078"/>
    </source>
</evidence>
<evidence type="ECO:0000256" key="4">
    <source>
        <dbReference type="ARBA" id="ARBA00022714"/>
    </source>
</evidence>
<keyword evidence="8 12" id="KW-0408">Iron</keyword>
<keyword evidence="7" id="KW-0249">Electron transport</keyword>
<evidence type="ECO:0000256" key="7">
    <source>
        <dbReference type="ARBA" id="ARBA00022982"/>
    </source>
</evidence>
<feature type="domain" description="FAD-binding FR-type" evidence="13">
    <location>
        <begin position="4"/>
        <end position="102"/>
    </location>
</feature>
<dbReference type="GO" id="GO:0006221">
    <property type="term" value="P:pyrimidine nucleotide biosynthetic process"/>
    <property type="evidence" value="ECO:0007669"/>
    <property type="project" value="InterPro"/>
</dbReference>
<evidence type="ECO:0000256" key="2">
    <source>
        <dbReference type="ARBA" id="ARBA00022448"/>
    </source>
</evidence>
<dbReference type="GO" id="GO:0016491">
    <property type="term" value="F:oxidoreductase activity"/>
    <property type="evidence" value="ECO:0007669"/>
    <property type="project" value="InterPro"/>
</dbReference>
<comment type="cofactor">
    <cofactor evidence="10">
        <name>[2Fe-2S] cluster</name>
        <dbReference type="ChEBI" id="CHEBI:190135"/>
    </cofactor>
</comment>
<dbReference type="PANTHER" id="PTHR43513:SF3">
    <property type="entry name" value="DIHYDROOROTATE DEHYDROGENASE B (NAD(+)), ELECTRON TRANSFER SUBUNIT-RELATED"/>
    <property type="match status" value="1"/>
</dbReference>
<dbReference type="Gene3D" id="2.10.240.10">
    <property type="entry name" value="Dihydroorotate dehydrogenase, electron transfer subunit"/>
    <property type="match status" value="1"/>
</dbReference>
<evidence type="ECO:0000256" key="5">
    <source>
        <dbReference type="ARBA" id="ARBA00022723"/>
    </source>
</evidence>
<proteinExistence type="inferred from homology"/>
<gene>
    <name evidence="15" type="ORF">ENP62_00290</name>
    <name evidence="14" type="ORF">ENP94_04860</name>
    <name evidence="16" type="ORF">ENS16_06295</name>
</gene>
<comment type="similarity">
    <text evidence="1">Belongs to the PyrK family.</text>
</comment>
<dbReference type="AlphaFoldDB" id="A0A7C2B2G8"/>
<dbReference type="Pfam" id="PF00175">
    <property type="entry name" value="NAD_binding_1"/>
    <property type="match status" value="1"/>
</dbReference>
<evidence type="ECO:0000313" key="16">
    <source>
        <dbReference type="EMBL" id="HFJ54282.1"/>
    </source>
</evidence>
<dbReference type="Gene3D" id="2.40.30.10">
    <property type="entry name" value="Translation factors"/>
    <property type="match status" value="1"/>
</dbReference>
<keyword evidence="5 12" id="KW-0479">Metal-binding</keyword>
<comment type="caution">
    <text evidence="15">The sequence shown here is derived from an EMBL/GenBank/DDBJ whole genome shotgun (WGS) entry which is preliminary data.</text>
</comment>
<keyword evidence="6 11" id="KW-0274">FAD</keyword>
<dbReference type="InterPro" id="IPR017938">
    <property type="entry name" value="Riboflavin_synthase-like_b-brl"/>
</dbReference>
<keyword evidence="2" id="KW-0813">Transport</keyword>
<feature type="binding site" evidence="11">
    <location>
        <begin position="55"/>
        <end position="58"/>
    </location>
    <ligand>
        <name>FAD</name>
        <dbReference type="ChEBI" id="CHEBI:57692"/>
    </ligand>
</feature>
<feature type="binding site" evidence="12">
    <location>
        <position position="228"/>
    </location>
    <ligand>
        <name>[2Fe-2S] cluster</name>
        <dbReference type="ChEBI" id="CHEBI:190135"/>
    </ligand>
</feature>
<feature type="binding site" evidence="11">
    <location>
        <begin position="77"/>
        <end position="78"/>
    </location>
    <ligand>
        <name>FAD</name>
        <dbReference type="ChEBI" id="CHEBI:57692"/>
    </ligand>
</feature>
<comment type="cofactor">
    <cofactor evidence="12">
        <name>[2Fe-2S] cluster</name>
        <dbReference type="ChEBI" id="CHEBI:190135"/>
    </cofactor>
    <text evidence="12">Binds 1 [2Fe-2S] cluster per subunit.</text>
</comment>
<dbReference type="SUPFAM" id="SSF63380">
    <property type="entry name" value="Riboflavin synthase domain-like"/>
    <property type="match status" value="1"/>
</dbReference>
<name>A0A7C2B2G8_UNCW3</name>
<dbReference type="InterPro" id="IPR039261">
    <property type="entry name" value="FNR_nucleotide-bd"/>
</dbReference>
<feature type="binding site" evidence="12">
    <location>
        <position position="225"/>
    </location>
    <ligand>
        <name>[2Fe-2S] cluster</name>
        <dbReference type="ChEBI" id="CHEBI:190135"/>
    </ligand>
</feature>
<dbReference type="Gene3D" id="3.40.50.80">
    <property type="entry name" value="Nucleotide-binding domain of ferredoxin-NADP reductase (FNR) module"/>
    <property type="match status" value="1"/>
</dbReference>
<evidence type="ECO:0000313" key="15">
    <source>
        <dbReference type="EMBL" id="HEE17977.1"/>
    </source>
</evidence>
<evidence type="ECO:0000313" key="14">
    <source>
        <dbReference type="EMBL" id="HEA87327.1"/>
    </source>
</evidence>
<dbReference type="InterPro" id="IPR050353">
    <property type="entry name" value="PyrK_electron_transfer"/>
</dbReference>
<evidence type="ECO:0000256" key="8">
    <source>
        <dbReference type="ARBA" id="ARBA00023004"/>
    </source>
</evidence>
<dbReference type="GO" id="GO:0046872">
    <property type="term" value="F:metal ion binding"/>
    <property type="evidence" value="ECO:0007669"/>
    <property type="project" value="UniProtKB-KW"/>
</dbReference>
<feature type="binding site" evidence="12">
    <location>
        <position position="241"/>
    </location>
    <ligand>
        <name>[2Fe-2S] cluster</name>
        <dbReference type="ChEBI" id="CHEBI:190135"/>
    </ligand>
</feature>
<evidence type="ECO:0000256" key="3">
    <source>
        <dbReference type="ARBA" id="ARBA00022630"/>
    </source>
</evidence>
<comment type="cofactor">
    <cofactor evidence="11">
        <name>FAD</name>
        <dbReference type="ChEBI" id="CHEBI:57692"/>
    </cofactor>
    <text evidence="11">Binds 1 FAD per subunit.</text>
</comment>
<dbReference type="GO" id="GO:0051537">
    <property type="term" value="F:2 iron, 2 sulfur cluster binding"/>
    <property type="evidence" value="ECO:0007669"/>
    <property type="project" value="UniProtKB-KW"/>
</dbReference>
<dbReference type="PANTHER" id="PTHR43513">
    <property type="entry name" value="DIHYDROOROTATE DEHYDROGENASE B (NAD(+)), ELECTRON TRANSFER SUBUNIT"/>
    <property type="match status" value="1"/>
</dbReference>
<dbReference type="PROSITE" id="PS51384">
    <property type="entry name" value="FAD_FR"/>
    <property type="match status" value="1"/>
</dbReference>
<feature type="binding site" evidence="11">
    <location>
        <begin position="70"/>
        <end position="72"/>
    </location>
    <ligand>
        <name>FAD</name>
        <dbReference type="ChEBI" id="CHEBI:57692"/>
    </ligand>
</feature>
<evidence type="ECO:0000256" key="6">
    <source>
        <dbReference type="ARBA" id="ARBA00022827"/>
    </source>
</evidence>
<evidence type="ECO:0000256" key="11">
    <source>
        <dbReference type="PIRSR" id="PIRSR006816-1"/>
    </source>
</evidence>
<dbReference type="Pfam" id="PF10418">
    <property type="entry name" value="DHODB_Fe-S_bind"/>
    <property type="match status" value="1"/>
</dbReference>
<organism evidence="15">
    <name type="scientific">candidate division WOR-3 bacterium</name>
    <dbReference type="NCBI Taxonomy" id="2052148"/>
    <lineage>
        <taxon>Bacteria</taxon>
        <taxon>Bacteria division WOR-3</taxon>
    </lineage>
</organism>
<evidence type="ECO:0000256" key="1">
    <source>
        <dbReference type="ARBA" id="ARBA00006422"/>
    </source>
</evidence>
<keyword evidence="9 12" id="KW-0411">Iron-sulfur</keyword>
<reference evidence="15" key="1">
    <citation type="journal article" date="2020" name="mSystems">
        <title>Genome- and Community-Level Interaction Insights into Carbon Utilization and Element Cycling Functions of Hydrothermarchaeota in Hydrothermal Sediment.</title>
        <authorList>
            <person name="Zhou Z."/>
            <person name="Liu Y."/>
            <person name="Xu W."/>
            <person name="Pan J."/>
            <person name="Luo Z.H."/>
            <person name="Li M."/>
        </authorList>
    </citation>
    <scope>NUCLEOTIDE SEQUENCE [LARGE SCALE GENOMIC DNA]</scope>
    <source>
        <strain evidence="15">SpSt-236</strain>
        <strain evidence="14">SpSt-265</strain>
        <strain evidence="16">SpSt-465</strain>
    </source>
</reference>
<protein>
    <submittedName>
        <fullName evidence="15">Dihydroorotate dehydrogenase electron transfer subunit</fullName>
    </submittedName>
</protein>
<dbReference type="InterPro" id="IPR012165">
    <property type="entry name" value="Cyt_c3_hydrogenase_gsu"/>
</dbReference>
<feature type="binding site" evidence="12">
    <location>
        <position position="220"/>
    </location>
    <ligand>
        <name>[2Fe-2S] cluster</name>
        <dbReference type="ChEBI" id="CHEBI:190135"/>
    </ligand>
</feature>
<dbReference type="EMBL" id="DSKA01000023">
    <property type="protein sequence ID" value="HEE17977.1"/>
    <property type="molecule type" value="Genomic_DNA"/>
</dbReference>
<evidence type="ECO:0000259" key="13">
    <source>
        <dbReference type="PROSITE" id="PS51384"/>
    </source>
</evidence>
<dbReference type="InterPro" id="IPR037117">
    <property type="entry name" value="Dihydroorotate_DH_ele_sf"/>
</dbReference>
<dbReference type="EMBL" id="DSTU01000008">
    <property type="protein sequence ID" value="HFJ54282.1"/>
    <property type="molecule type" value="Genomic_DNA"/>
</dbReference>